<reference evidence="2" key="1">
    <citation type="journal article" date="2022" name="Mol. Ecol. Resour.">
        <title>The genomes of chicory, endive, great burdock and yacon provide insights into Asteraceae palaeo-polyploidization history and plant inulin production.</title>
        <authorList>
            <person name="Fan W."/>
            <person name="Wang S."/>
            <person name="Wang H."/>
            <person name="Wang A."/>
            <person name="Jiang F."/>
            <person name="Liu H."/>
            <person name="Zhao H."/>
            <person name="Xu D."/>
            <person name="Zhang Y."/>
        </authorList>
    </citation>
    <scope>NUCLEOTIDE SEQUENCE [LARGE SCALE GENOMIC DNA]</scope>
    <source>
        <strain evidence="2">cv. Yunnan</strain>
    </source>
</reference>
<name>A0ACB8ZCF4_9ASTR</name>
<dbReference type="Proteomes" id="UP001056120">
    <property type="component" value="Linkage Group LG26"/>
</dbReference>
<reference evidence="1 2" key="2">
    <citation type="journal article" date="2022" name="Mol. Ecol. Resour.">
        <title>The genomes of chicory, endive, great burdock and yacon provide insights into Asteraceae paleo-polyploidization history and plant inulin production.</title>
        <authorList>
            <person name="Fan W."/>
            <person name="Wang S."/>
            <person name="Wang H."/>
            <person name="Wang A."/>
            <person name="Jiang F."/>
            <person name="Liu H."/>
            <person name="Zhao H."/>
            <person name="Xu D."/>
            <person name="Zhang Y."/>
        </authorList>
    </citation>
    <scope>NUCLEOTIDE SEQUENCE [LARGE SCALE GENOMIC DNA]</scope>
    <source>
        <strain evidence="2">cv. Yunnan</strain>
        <tissue evidence="1">Leaves</tissue>
    </source>
</reference>
<accession>A0ACB8ZCF4</accession>
<evidence type="ECO:0000313" key="1">
    <source>
        <dbReference type="EMBL" id="KAI3695359.1"/>
    </source>
</evidence>
<evidence type="ECO:0000313" key="2">
    <source>
        <dbReference type="Proteomes" id="UP001056120"/>
    </source>
</evidence>
<proteinExistence type="predicted"/>
<keyword evidence="2" id="KW-1185">Reference proteome</keyword>
<dbReference type="EMBL" id="CM042043">
    <property type="protein sequence ID" value="KAI3695359.1"/>
    <property type="molecule type" value="Genomic_DNA"/>
</dbReference>
<gene>
    <name evidence="1" type="ORF">L1987_78355</name>
</gene>
<protein>
    <submittedName>
        <fullName evidence="1">Uncharacterized protein</fullName>
    </submittedName>
</protein>
<sequence length="91" mass="10034">MVNYWHQSIVTSSTLDEKRETEVTILHAIAQSLSLDPKIGSEPWRSVSESPSFIYSVSIIIVTVAVSISISVSVSDSSKNWTFKSSRCVIS</sequence>
<organism evidence="1 2">
    <name type="scientific">Smallanthus sonchifolius</name>
    <dbReference type="NCBI Taxonomy" id="185202"/>
    <lineage>
        <taxon>Eukaryota</taxon>
        <taxon>Viridiplantae</taxon>
        <taxon>Streptophyta</taxon>
        <taxon>Embryophyta</taxon>
        <taxon>Tracheophyta</taxon>
        <taxon>Spermatophyta</taxon>
        <taxon>Magnoliopsida</taxon>
        <taxon>eudicotyledons</taxon>
        <taxon>Gunneridae</taxon>
        <taxon>Pentapetalae</taxon>
        <taxon>asterids</taxon>
        <taxon>campanulids</taxon>
        <taxon>Asterales</taxon>
        <taxon>Asteraceae</taxon>
        <taxon>Asteroideae</taxon>
        <taxon>Heliantheae alliance</taxon>
        <taxon>Millerieae</taxon>
        <taxon>Smallanthus</taxon>
    </lineage>
</organism>
<comment type="caution">
    <text evidence="1">The sequence shown here is derived from an EMBL/GenBank/DDBJ whole genome shotgun (WGS) entry which is preliminary data.</text>
</comment>